<protein>
    <recommendedName>
        <fullName evidence="3">DUF4267 domain-containing protein</fullName>
    </recommendedName>
</protein>
<dbReference type="Pfam" id="PF14087">
    <property type="entry name" value="DUF4267"/>
    <property type="match status" value="1"/>
</dbReference>
<evidence type="ECO:0000313" key="1">
    <source>
        <dbReference type="EMBL" id="CQD20438.1"/>
    </source>
</evidence>
<accession>A0A0U1DR28</accession>
<dbReference type="AlphaFoldDB" id="A0A0U1DR28"/>
<evidence type="ECO:0008006" key="3">
    <source>
        <dbReference type="Google" id="ProtNLM"/>
    </source>
</evidence>
<keyword evidence="2" id="KW-1185">Reference proteome</keyword>
<organism evidence="1 2">
    <name type="scientific">Mycobacterium europaeum</name>
    <dbReference type="NCBI Taxonomy" id="761804"/>
    <lineage>
        <taxon>Bacteria</taxon>
        <taxon>Bacillati</taxon>
        <taxon>Actinomycetota</taxon>
        <taxon>Actinomycetes</taxon>
        <taxon>Mycobacteriales</taxon>
        <taxon>Mycobacteriaceae</taxon>
        <taxon>Mycobacterium</taxon>
        <taxon>Mycobacterium simiae complex</taxon>
    </lineage>
</organism>
<dbReference type="Proteomes" id="UP000199601">
    <property type="component" value="Unassembled WGS sequence"/>
</dbReference>
<reference evidence="2" key="1">
    <citation type="submission" date="2015-03" db="EMBL/GenBank/DDBJ databases">
        <authorList>
            <person name="Urmite Genomes"/>
        </authorList>
    </citation>
    <scope>NUCLEOTIDE SEQUENCE [LARGE SCALE GENOMIC DNA]</scope>
    <source>
        <strain evidence="2">CSUR P1344</strain>
    </source>
</reference>
<dbReference type="EMBL" id="CTEC01000002">
    <property type="protein sequence ID" value="CQD20438.1"/>
    <property type="molecule type" value="Genomic_DNA"/>
</dbReference>
<proteinExistence type="predicted"/>
<dbReference type="InterPro" id="IPR025363">
    <property type="entry name" value="DUF4267"/>
</dbReference>
<gene>
    <name evidence="1" type="ORF">BN000_04907</name>
</gene>
<sequence>MSIDRAALVAGSIRFTSGVWFLVDPLSANRFWGDPGDPPPTARLLLRSMGYRDALIGGMLAAAALRGKNTRGWFLASGGADAADLLGGISVHDQLKPSQRIVGLGGAVVGIGVGLWGAARRTTRAGDGRGHQSGGAGAGARAAWLGVAVPR</sequence>
<evidence type="ECO:0000313" key="2">
    <source>
        <dbReference type="Proteomes" id="UP000199601"/>
    </source>
</evidence>
<name>A0A0U1DR28_9MYCO</name>